<protein>
    <submittedName>
        <fullName evidence="1">Uncharacterized protein</fullName>
    </submittedName>
</protein>
<evidence type="ECO:0000313" key="1">
    <source>
        <dbReference type="EMBL" id="QQG66461.1"/>
    </source>
</evidence>
<dbReference type="RefSeq" id="WP_199262664.1">
    <property type="nucleotide sequence ID" value="NZ_CP054140.1"/>
</dbReference>
<proteinExistence type="predicted"/>
<accession>A0A7T5VER6</accession>
<reference evidence="1 2" key="1">
    <citation type="submission" date="2020-05" db="EMBL/GenBank/DDBJ databases">
        <title>Complete genome of Desulfobulbus oligotrophicus.</title>
        <authorList>
            <person name="Podar M."/>
        </authorList>
    </citation>
    <scope>NUCLEOTIDE SEQUENCE [LARGE SCALE GENOMIC DNA]</scope>
    <source>
        <strain evidence="1 2">Prop6</strain>
    </source>
</reference>
<gene>
    <name evidence="1" type="ORF">HP555_11580</name>
</gene>
<dbReference type="EMBL" id="CP054140">
    <property type="protein sequence ID" value="QQG66461.1"/>
    <property type="molecule type" value="Genomic_DNA"/>
</dbReference>
<sequence length="174" mass="19453">MNRADKDMDKPLIENKLIPVMREAITTVQMLLFKELRQDIHNRYADVPEPHHTRLAGAVINNLFGTQPADREVAAFAAANRELVELELRELAARIAPLLPLITDTLRMKIICDNQEGIHSIPSLLMARALGILQESRPLPLPSTFMLQVRTLAVQHGLVEPMQQATASSEEPPV</sequence>
<keyword evidence="2" id="KW-1185">Reference proteome</keyword>
<dbReference type="Proteomes" id="UP000596092">
    <property type="component" value="Chromosome"/>
</dbReference>
<dbReference type="KEGG" id="dog:HP555_11580"/>
<dbReference type="AlphaFoldDB" id="A0A7T5VER6"/>
<organism evidence="1 2">
    <name type="scientific">Desulfobulbus oligotrophicus</name>
    <dbReference type="NCBI Taxonomy" id="1909699"/>
    <lineage>
        <taxon>Bacteria</taxon>
        <taxon>Pseudomonadati</taxon>
        <taxon>Thermodesulfobacteriota</taxon>
        <taxon>Desulfobulbia</taxon>
        <taxon>Desulfobulbales</taxon>
        <taxon>Desulfobulbaceae</taxon>
        <taxon>Desulfobulbus</taxon>
    </lineage>
</organism>
<name>A0A7T5VER6_9BACT</name>
<evidence type="ECO:0000313" key="2">
    <source>
        <dbReference type="Proteomes" id="UP000596092"/>
    </source>
</evidence>